<dbReference type="CDD" id="cd09274">
    <property type="entry name" value="RNase_HI_RT_Ty3"/>
    <property type="match status" value="1"/>
</dbReference>
<dbReference type="GO" id="GO:0003964">
    <property type="term" value="F:RNA-directed DNA polymerase activity"/>
    <property type="evidence" value="ECO:0007669"/>
    <property type="project" value="UniProtKB-KW"/>
</dbReference>
<keyword evidence="3" id="KW-0548">Nucleotidyltransferase</keyword>
<protein>
    <recommendedName>
        <fullName evidence="1">RNA-directed DNA polymerase</fullName>
        <ecNumber evidence="1">2.7.7.49</ecNumber>
    </recommendedName>
</protein>
<dbReference type="SUPFAM" id="SSF50630">
    <property type="entry name" value="Acid proteases"/>
    <property type="match status" value="1"/>
</dbReference>
<reference evidence="11" key="1">
    <citation type="submission" date="2025-08" db="UniProtKB">
        <authorList>
            <consortium name="RefSeq"/>
        </authorList>
    </citation>
    <scope>IDENTIFICATION</scope>
    <source>
        <tissue evidence="11">Whole larval tissue</tissue>
    </source>
</reference>
<sequence length="886" mass="97826">MPTTRRGEALRQQQGDEGNITLTEEEIVAERGHADEAASAGSRSTEPAPHFTQDFISTLIETITRAQVEANRSLVNTLMGSGGDFRASTPVGPPPSSNATGGGTAVAAPPCSEANFVKCTARFDGTSPDAEVLEAFLDAVEIYKECAAVSDEHALRGLPMLLEGEAAVWWRGVKASVTTWADATARLRATYGVAQPAHLILREIFAKEQQEERAETFICRVRALIARLPYTLDQTLQTDICYGLLHRRVVKRVPRDSVRGLDDLLHKARIAEDTYKSSKAKSVKVSNNNSTQISVSPTTDRVLAQSSSATTGATSSRCNNRSRPRCSFCRLFGHVSDECRNREKAYSNNNNNTTPREVRCYGCGKQGVVRSKCDVCVNTTPKSDDKISFNKVDVDFCMNNVDVSNNHRSYTGRVNTESCVSITSACLSTRDDHPMLNISVAGRRGVAVVDTGATHSIASPLLHRILVNSGVRFTETRRFVRLADGTQGWRNLLSAETDVMIAGRRVRCQFLVLPGRNVRTLLGVDFLSRAGMVIDVARRTWSFSNNPKRRYGFVYNYTLGSSNSADAGLLHAASADDPAPRPREGKFTPVRRRTPNAFIEDRAPRAARDVPASKGAARRRNKVSSRRRGGIKVDPDKAAVVANLAAPQNVKQLECFLRMSCKYRRFIGNYAGIARPLTDLLKKSSAWQWGTEQQEAYERIKSLLVSAPILRQADASKPFILCTDSSAYCIGAVLMQGEGHDEQPIEYASRLLTSAERNYSTTEREALAVVWALGKFRGYVKTAKVIVRTDYQPLGWLMGQRSPSGKLARWAPMLREFDLSIEYTPRRSQVVAGTMSQPVSAGDQDECDLCMIDIDMPERSSSVRSSQPMDPRGTYEYRGHRVRRTL</sequence>
<evidence type="ECO:0000256" key="3">
    <source>
        <dbReference type="ARBA" id="ARBA00022695"/>
    </source>
</evidence>
<feature type="region of interest" description="Disordered" evidence="8">
    <location>
        <begin position="606"/>
        <end position="629"/>
    </location>
</feature>
<feature type="region of interest" description="Disordered" evidence="8">
    <location>
        <begin position="1"/>
        <end position="21"/>
    </location>
</feature>
<dbReference type="InterPro" id="IPR043502">
    <property type="entry name" value="DNA/RNA_pol_sf"/>
</dbReference>
<dbReference type="SUPFAM" id="SSF56672">
    <property type="entry name" value="DNA/RNA polymerases"/>
    <property type="match status" value="1"/>
</dbReference>
<dbReference type="OrthoDB" id="425619at2759"/>
<dbReference type="GeneID" id="126912802"/>
<accession>A0A9R0F4Q4</accession>
<dbReference type="PANTHER" id="PTHR37984">
    <property type="entry name" value="PROTEIN CBG26694"/>
    <property type="match status" value="1"/>
</dbReference>
<dbReference type="GO" id="GO:0016787">
    <property type="term" value="F:hydrolase activity"/>
    <property type="evidence" value="ECO:0007669"/>
    <property type="project" value="UniProtKB-KW"/>
</dbReference>
<keyword evidence="6" id="KW-0378">Hydrolase</keyword>
<evidence type="ECO:0000256" key="2">
    <source>
        <dbReference type="ARBA" id="ARBA00022679"/>
    </source>
</evidence>
<feature type="region of interest" description="Disordered" evidence="8">
    <location>
        <begin position="279"/>
        <end position="317"/>
    </location>
</feature>
<dbReference type="RefSeq" id="XP_050562729.1">
    <property type="nucleotide sequence ID" value="XM_050706772.1"/>
</dbReference>
<dbReference type="AlphaFoldDB" id="A0A9R0F4Q4"/>
<proteinExistence type="predicted"/>
<dbReference type="InterPro" id="IPR050951">
    <property type="entry name" value="Retrovirus_Pol_polyprotein"/>
</dbReference>
<evidence type="ECO:0000313" key="10">
    <source>
        <dbReference type="Proteomes" id="UP000829999"/>
    </source>
</evidence>
<keyword evidence="5" id="KW-0255">Endonuclease</keyword>
<evidence type="ECO:0000259" key="9">
    <source>
        <dbReference type="Pfam" id="PF17917"/>
    </source>
</evidence>
<dbReference type="GO" id="GO:0004519">
    <property type="term" value="F:endonuclease activity"/>
    <property type="evidence" value="ECO:0007669"/>
    <property type="project" value="UniProtKB-KW"/>
</dbReference>
<evidence type="ECO:0000313" key="11">
    <source>
        <dbReference type="RefSeq" id="XP_050562729.1"/>
    </source>
</evidence>
<dbReference type="Gene3D" id="2.40.70.10">
    <property type="entry name" value="Acid Proteases"/>
    <property type="match status" value="1"/>
</dbReference>
<dbReference type="InterPro" id="IPR041373">
    <property type="entry name" value="RT_RNaseH"/>
</dbReference>
<dbReference type="Pfam" id="PF17917">
    <property type="entry name" value="RT_RNaseH"/>
    <property type="match status" value="1"/>
</dbReference>
<evidence type="ECO:0000256" key="7">
    <source>
        <dbReference type="ARBA" id="ARBA00022918"/>
    </source>
</evidence>
<gene>
    <name evidence="11" type="primary">LOC126912802</name>
</gene>
<dbReference type="Proteomes" id="UP000829999">
    <property type="component" value="Chromosome 30"/>
</dbReference>
<keyword evidence="4" id="KW-0540">Nuclease</keyword>
<feature type="domain" description="Reverse transcriptase RNase H-like" evidence="9">
    <location>
        <begin position="714"/>
        <end position="817"/>
    </location>
</feature>
<dbReference type="FunFam" id="3.10.20.370:FF:000001">
    <property type="entry name" value="Retrovirus-related Pol polyprotein from transposon 17.6-like protein"/>
    <property type="match status" value="1"/>
</dbReference>
<keyword evidence="7" id="KW-0695">RNA-directed DNA polymerase</keyword>
<dbReference type="PANTHER" id="PTHR37984:SF5">
    <property type="entry name" value="PROTEIN NYNRIN-LIKE"/>
    <property type="match status" value="1"/>
</dbReference>
<evidence type="ECO:0000256" key="4">
    <source>
        <dbReference type="ARBA" id="ARBA00022722"/>
    </source>
</evidence>
<keyword evidence="2" id="KW-0808">Transferase</keyword>
<evidence type="ECO:0000256" key="1">
    <source>
        <dbReference type="ARBA" id="ARBA00012493"/>
    </source>
</evidence>
<dbReference type="Gene3D" id="3.30.70.270">
    <property type="match status" value="1"/>
</dbReference>
<dbReference type="InterPro" id="IPR043128">
    <property type="entry name" value="Rev_trsase/Diguanyl_cyclase"/>
</dbReference>
<feature type="compositionally biased region" description="Polar residues" evidence="8">
    <location>
        <begin position="11"/>
        <end position="21"/>
    </location>
</feature>
<dbReference type="Gene3D" id="3.10.20.370">
    <property type="match status" value="1"/>
</dbReference>
<dbReference type="InterPro" id="IPR021109">
    <property type="entry name" value="Peptidase_aspartic_dom_sf"/>
</dbReference>
<evidence type="ECO:0000256" key="5">
    <source>
        <dbReference type="ARBA" id="ARBA00022759"/>
    </source>
</evidence>
<evidence type="ECO:0000256" key="6">
    <source>
        <dbReference type="ARBA" id="ARBA00022801"/>
    </source>
</evidence>
<feature type="compositionally biased region" description="Polar residues" evidence="8">
    <location>
        <begin position="859"/>
        <end position="868"/>
    </location>
</feature>
<organism evidence="10 11">
    <name type="scientific">Spodoptera frugiperda</name>
    <name type="common">Fall armyworm</name>
    <dbReference type="NCBI Taxonomy" id="7108"/>
    <lineage>
        <taxon>Eukaryota</taxon>
        <taxon>Metazoa</taxon>
        <taxon>Ecdysozoa</taxon>
        <taxon>Arthropoda</taxon>
        <taxon>Hexapoda</taxon>
        <taxon>Insecta</taxon>
        <taxon>Pterygota</taxon>
        <taxon>Neoptera</taxon>
        <taxon>Endopterygota</taxon>
        <taxon>Lepidoptera</taxon>
        <taxon>Glossata</taxon>
        <taxon>Ditrysia</taxon>
        <taxon>Noctuoidea</taxon>
        <taxon>Noctuidae</taxon>
        <taxon>Amphipyrinae</taxon>
        <taxon>Spodoptera</taxon>
    </lineage>
</organism>
<name>A0A9R0F4Q4_SPOFR</name>
<dbReference type="FunFam" id="3.30.70.270:FF:000020">
    <property type="entry name" value="Transposon Tf2-6 polyprotein-like Protein"/>
    <property type="match status" value="1"/>
</dbReference>
<keyword evidence="10" id="KW-1185">Reference proteome</keyword>
<evidence type="ECO:0000256" key="8">
    <source>
        <dbReference type="SAM" id="MobiDB-lite"/>
    </source>
</evidence>
<feature type="compositionally biased region" description="Basic residues" evidence="8">
    <location>
        <begin position="616"/>
        <end position="629"/>
    </location>
</feature>
<dbReference type="CDD" id="cd00303">
    <property type="entry name" value="retropepsin_like"/>
    <property type="match status" value="1"/>
</dbReference>
<feature type="compositionally biased region" description="Low complexity" evidence="8">
    <location>
        <begin position="304"/>
        <end position="317"/>
    </location>
</feature>
<feature type="region of interest" description="Disordered" evidence="8">
    <location>
        <begin position="85"/>
        <end position="105"/>
    </location>
</feature>
<feature type="region of interest" description="Disordered" evidence="8">
    <location>
        <begin position="859"/>
        <end position="886"/>
    </location>
</feature>
<dbReference type="EC" id="2.7.7.49" evidence="1"/>